<reference evidence="3 4" key="1">
    <citation type="journal article" date="2018" name="Nat. Biotechnol.">
        <title>A standardized bacterial taxonomy based on genome phylogeny substantially revises the tree of life.</title>
        <authorList>
            <person name="Parks D.H."/>
            <person name="Chuvochina M."/>
            <person name="Waite D.W."/>
            <person name="Rinke C."/>
            <person name="Skarshewski A."/>
            <person name="Chaumeil P.A."/>
            <person name="Hugenholtz P."/>
        </authorList>
    </citation>
    <scope>NUCLEOTIDE SEQUENCE [LARGE SCALE GENOMIC DNA]</scope>
    <source>
        <strain evidence="3">UBA11978</strain>
    </source>
</reference>
<dbReference type="Pfam" id="PF03237">
    <property type="entry name" value="Terminase_6N"/>
    <property type="match status" value="1"/>
</dbReference>
<organism evidence="3 4">
    <name type="scientific">Alteromonas australica</name>
    <dbReference type="NCBI Taxonomy" id="589873"/>
    <lineage>
        <taxon>Bacteria</taxon>
        <taxon>Pseudomonadati</taxon>
        <taxon>Pseudomonadota</taxon>
        <taxon>Gammaproteobacteria</taxon>
        <taxon>Alteromonadales</taxon>
        <taxon>Alteromonadaceae</taxon>
        <taxon>Alteromonas/Salinimonas group</taxon>
        <taxon>Alteromonas</taxon>
    </lineage>
</organism>
<dbReference type="InterPro" id="IPR027417">
    <property type="entry name" value="P-loop_NTPase"/>
</dbReference>
<comment type="caution">
    <text evidence="3">The sequence shown here is derived from an EMBL/GenBank/DDBJ whole genome shotgun (WGS) entry which is preliminary data.</text>
</comment>
<gene>
    <name evidence="3" type="ORF">DCW74_18335</name>
</gene>
<evidence type="ECO:0000313" key="4">
    <source>
        <dbReference type="Proteomes" id="UP000263517"/>
    </source>
</evidence>
<evidence type="ECO:0000259" key="2">
    <source>
        <dbReference type="Pfam" id="PF17289"/>
    </source>
</evidence>
<evidence type="ECO:0000256" key="1">
    <source>
        <dbReference type="ARBA" id="ARBA00022612"/>
    </source>
</evidence>
<sequence>MWVEPTYQLVKRVAIAEWSQTLRQLGIPFEEHKADNAMTVGPRGQQFKVYFYSAQHPERIVGQTASWAVIDESALVSEKVFANVLARVRDPKAKLSQICCVSTPEGFNWLWKTFVKNATSQTRLIKAKTSDNPFLPPEYLDTLREQYTELEFSQYCEGEFIAMSGSVYSRFDRNVHIKQLQSPLQGDLVVGADFNIGKMAWVIGSNLGDKLHFFDEQITHNRNTEEAAELLDQKLRGIYFQAGLTYKPREIRIYCDASGAARKTSASRSDTAILRSFGWRVMHHPANPAIRDRVNAVNVAFLKQRLYIDPKATYLMQCIEQQGYDQSGLPEKNGLDHGADAIGYAVSYIMPVMGRKPTTRKYM</sequence>
<name>A0A350P8R3_9ALTE</name>
<feature type="domain" description="Terminase large subunit gp17-like C-terminal" evidence="2">
    <location>
        <begin position="202"/>
        <end position="347"/>
    </location>
</feature>
<dbReference type="Proteomes" id="UP000263517">
    <property type="component" value="Unassembled WGS sequence"/>
</dbReference>
<protein>
    <recommendedName>
        <fullName evidence="2">Terminase large subunit gp17-like C-terminal domain-containing protein</fullName>
    </recommendedName>
</protein>
<dbReference type="Gene3D" id="3.30.420.280">
    <property type="match status" value="1"/>
</dbReference>
<dbReference type="Gene3D" id="3.40.50.300">
    <property type="entry name" value="P-loop containing nucleotide triphosphate hydrolases"/>
    <property type="match status" value="1"/>
</dbReference>
<dbReference type="EMBL" id="DNAN01000639">
    <property type="protein sequence ID" value="HAW77680.1"/>
    <property type="molecule type" value="Genomic_DNA"/>
</dbReference>
<dbReference type="AlphaFoldDB" id="A0A350P8R3"/>
<evidence type="ECO:0000313" key="3">
    <source>
        <dbReference type="EMBL" id="HAW77680.1"/>
    </source>
</evidence>
<proteinExistence type="predicted"/>
<dbReference type="Pfam" id="PF17289">
    <property type="entry name" value="Terminase_6C"/>
    <property type="match status" value="1"/>
</dbReference>
<keyword evidence="1" id="KW-1188">Viral release from host cell</keyword>
<dbReference type="InterPro" id="IPR035421">
    <property type="entry name" value="Terminase_6C"/>
</dbReference>
<accession>A0A350P8R3</accession>